<keyword evidence="1" id="KW-0472">Membrane</keyword>
<keyword evidence="3" id="KW-1185">Reference proteome</keyword>
<name>A0ABX8CZ50_9NOCA</name>
<keyword evidence="1" id="KW-1133">Transmembrane helix</keyword>
<dbReference type="InterPro" id="IPR021218">
    <property type="entry name" value="DUF2784"/>
</dbReference>
<reference evidence="2 3" key="1">
    <citation type="submission" date="2021-04" db="EMBL/GenBank/DDBJ databases">
        <title>Nocardia tengchongensis.</title>
        <authorList>
            <person name="Zhuang k."/>
            <person name="Ran Y."/>
            <person name="Li W."/>
        </authorList>
    </citation>
    <scope>NUCLEOTIDE SEQUENCE [LARGE SCALE GENOMIC DNA]</scope>
    <source>
        <strain evidence="2 3">CFH S0057</strain>
    </source>
</reference>
<organism evidence="2 3">
    <name type="scientific">Nocardia tengchongensis</name>
    <dbReference type="NCBI Taxonomy" id="2055889"/>
    <lineage>
        <taxon>Bacteria</taxon>
        <taxon>Bacillati</taxon>
        <taxon>Actinomycetota</taxon>
        <taxon>Actinomycetes</taxon>
        <taxon>Mycobacteriales</taxon>
        <taxon>Nocardiaceae</taxon>
        <taxon>Nocardia</taxon>
    </lineage>
</organism>
<gene>
    <name evidence="2" type="ORF">KHQ06_26360</name>
</gene>
<dbReference type="RefSeq" id="WP_213561200.1">
    <property type="nucleotide sequence ID" value="NZ_JBHXAJ010000016.1"/>
</dbReference>
<evidence type="ECO:0000256" key="1">
    <source>
        <dbReference type="SAM" id="Phobius"/>
    </source>
</evidence>
<evidence type="ECO:0000313" key="2">
    <source>
        <dbReference type="EMBL" id="QVI25142.1"/>
    </source>
</evidence>
<sequence length="54" mass="6171">MERNKFIDHYITGVLYPRDALELVRILVALCVLASWTGLVWLSRRRGARTAAAK</sequence>
<dbReference type="EMBL" id="CP074371">
    <property type="protein sequence ID" value="QVI25142.1"/>
    <property type="molecule type" value="Genomic_DNA"/>
</dbReference>
<protein>
    <submittedName>
        <fullName evidence="2">Uncharacterized protein</fullName>
    </submittedName>
</protein>
<proteinExistence type="predicted"/>
<feature type="transmembrane region" description="Helical" evidence="1">
    <location>
        <begin position="23"/>
        <end position="42"/>
    </location>
</feature>
<accession>A0ABX8CZ50</accession>
<evidence type="ECO:0000313" key="3">
    <source>
        <dbReference type="Proteomes" id="UP000683310"/>
    </source>
</evidence>
<keyword evidence="1" id="KW-0812">Transmembrane</keyword>
<dbReference type="Proteomes" id="UP000683310">
    <property type="component" value="Chromosome"/>
</dbReference>
<dbReference type="Pfam" id="PF10861">
    <property type="entry name" value="DUF2784"/>
    <property type="match status" value="1"/>
</dbReference>